<feature type="region of interest" description="Disordered" evidence="1">
    <location>
        <begin position="204"/>
        <end position="223"/>
    </location>
</feature>
<accession>A0AAD6TW89</accession>
<evidence type="ECO:0000313" key="2">
    <source>
        <dbReference type="EMBL" id="KAJ7078565.1"/>
    </source>
</evidence>
<keyword evidence="3" id="KW-1185">Reference proteome</keyword>
<dbReference type="EMBL" id="JARJCN010000065">
    <property type="protein sequence ID" value="KAJ7078565.1"/>
    <property type="molecule type" value="Genomic_DNA"/>
</dbReference>
<comment type="caution">
    <text evidence="2">The sequence shown here is derived from an EMBL/GenBank/DDBJ whole genome shotgun (WGS) entry which is preliminary data.</text>
</comment>
<name>A0AAD6TW89_9AGAR</name>
<protein>
    <submittedName>
        <fullName evidence="2">Uncharacterized protein</fullName>
    </submittedName>
</protein>
<organism evidence="2 3">
    <name type="scientific">Mycena belliarum</name>
    <dbReference type="NCBI Taxonomy" id="1033014"/>
    <lineage>
        <taxon>Eukaryota</taxon>
        <taxon>Fungi</taxon>
        <taxon>Dikarya</taxon>
        <taxon>Basidiomycota</taxon>
        <taxon>Agaricomycotina</taxon>
        <taxon>Agaricomycetes</taxon>
        <taxon>Agaricomycetidae</taxon>
        <taxon>Agaricales</taxon>
        <taxon>Marasmiineae</taxon>
        <taxon>Mycenaceae</taxon>
        <taxon>Mycena</taxon>
    </lineage>
</organism>
<gene>
    <name evidence="2" type="ORF">B0H15DRAFT_788808</name>
</gene>
<dbReference type="Proteomes" id="UP001222325">
    <property type="component" value="Unassembled WGS sequence"/>
</dbReference>
<sequence>MLITALTKAQAPPVVAPPIQPVLQASGAPVLIVPPPVQTFTPPIAPVNSAAGASPSLRALFPDIESACITAVITHELRAADLYKLDPRLNDSDPTYNLTASGAFEMNVSKHKAYKTLNSVLLPLNTYFSILTVHTKGSLAAYFARHTAHLVTLASEYEWAAVLEYHTIFFNRRRGDMLEGSYTQWGEPDLALLAQSVFPHRKQISTGSSLKGPGKRTNGTGTSTAGDTCRNYNFGRCESPCAWKRMHVCSSPGCGKDHPLTQHPK</sequence>
<evidence type="ECO:0000313" key="3">
    <source>
        <dbReference type="Proteomes" id="UP001222325"/>
    </source>
</evidence>
<reference evidence="2" key="1">
    <citation type="submission" date="2023-03" db="EMBL/GenBank/DDBJ databases">
        <title>Massive genome expansion in bonnet fungi (Mycena s.s.) driven by repeated elements and novel gene families across ecological guilds.</title>
        <authorList>
            <consortium name="Lawrence Berkeley National Laboratory"/>
            <person name="Harder C.B."/>
            <person name="Miyauchi S."/>
            <person name="Viragh M."/>
            <person name="Kuo A."/>
            <person name="Thoen E."/>
            <person name="Andreopoulos B."/>
            <person name="Lu D."/>
            <person name="Skrede I."/>
            <person name="Drula E."/>
            <person name="Henrissat B."/>
            <person name="Morin E."/>
            <person name="Kohler A."/>
            <person name="Barry K."/>
            <person name="LaButti K."/>
            <person name="Morin E."/>
            <person name="Salamov A."/>
            <person name="Lipzen A."/>
            <person name="Mereny Z."/>
            <person name="Hegedus B."/>
            <person name="Baldrian P."/>
            <person name="Stursova M."/>
            <person name="Weitz H."/>
            <person name="Taylor A."/>
            <person name="Grigoriev I.V."/>
            <person name="Nagy L.G."/>
            <person name="Martin F."/>
            <person name="Kauserud H."/>
        </authorList>
    </citation>
    <scope>NUCLEOTIDE SEQUENCE</scope>
    <source>
        <strain evidence="2">CBHHK173m</strain>
    </source>
</reference>
<dbReference type="AlphaFoldDB" id="A0AAD6TW89"/>
<evidence type="ECO:0000256" key="1">
    <source>
        <dbReference type="SAM" id="MobiDB-lite"/>
    </source>
</evidence>
<proteinExistence type="predicted"/>